<dbReference type="InterPro" id="IPR011049">
    <property type="entry name" value="Serralysin-like_metalloprot_C"/>
</dbReference>
<dbReference type="PROSITE" id="PS50268">
    <property type="entry name" value="CADHERIN_2"/>
    <property type="match status" value="6"/>
</dbReference>
<keyword evidence="9" id="KW-1185">Reference proteome</keyword>
<organism evidence="8 9">
    <name type="scientific">Algimonas ampicilliniresistens</name>
    <dbReference type="NCBI Taxonomy" id="1298735"/>
    <lineage>
        <taxon>Bacteria</taxon>
        <taxon>Pseudomonadati</taxon>
        <taxon>Pseudomonadota</taxon>
        <taxon>Alphaproteobacteria</taxon>
        <taxon>Maricaulales</taxon>
        <taxon>Robiginitomaculaceae</taxon>
        <taxon>Algimonas</taxon>
    </lineage>
</organism>
<evidence type="ECO:0000259" key="7">
    <source>
        <dbReference type="PROSITE" id="PS50268"/>
    </source>
</evidence>
<dbReference type="InterPro" id="IPR018511">
    <property type="entry name" value="Hemolysin-typ_Ca-bd_CS"/>
</dbReference>
<dbReference type="InterPro" id="IPR013519">
    <property type="entry name" value="Int_alpha_beta-p"/>
</dbReference>
<reference evidence="8" key="2">
    <citation type="submission" date="2023-01" db="EMBL/GenBank/DDBJ databases">
        <title>Draft genome sequence of Algimonas ampicilliniresistens strain NBRC 108219.</title>
        <authorList>
            <person name="Sun Q."/>
            <person name="Mori K."/>
        </authorList>
    </citation>
    <scope>NUCLEOTIDE SEQUENCE</scope>
    <source>
        <strain evidence="8">NBRC 108219</strain>
    </source>
</reference>
<dbReference type="RefSeq" id="WP_284389807.1">
    <property type="nucleotide sequence ID" value="NZ_BSNK01000002.1"/>
</dbReference>
<dbReference type="PANTHER" id="PTHR24026">
    <property type="entry name" value="FAT ATYPICAL CADHERIN-RELATED"/>
    <property type="match status" value="1"/>
</dbReference>
<dbReference type="InterPro" id="IPR006644">
    <property type="entry name" value="Cadg"/>
</dbReference>
<dbReference type="SUPFAM" id="SSF51120">
    <property type="entry name" value="beta-Roll"/>
    <property type="match status" value="3"/>
</dbReference>
<feature type="domain" description="Cadherin" evidence="7">
    <location>
        <begin position="841"/>
        <end position="941"/>
    </location>
</feature>
<dbReference type="Pfam" id="PF01839">
    <property type="entry name" value="FG-GAP"/>
    <property type="match status" value="7"/>
</dbReference>
<dbReference type="PRINTS" id="PR00205">
    <property type="entry name" value="CADHERIN"/>
</dbReference>
<feature type="domain" description="Cadherin" evidence="7">
    <location>
        <begin position="639"/>
        <end position="740"/>
    </location>
</feature>
<proteinExistence type="predicted"/>
<gene>
    <name evidence="8" type="ORF">GCM10007853_17860</name>
</gene>
<evidence type="ECO:0000256" key="6">
    <source>
        <dbReference type="SAM" id="MobiDB-lite"/>
    </source>
</evidence>
<evidence type="ECO:0000313" key="8">
    <source>
        <dbReference type="EMBL" id="GLQ23912.1"/>
    </source>
</evidence>
<dbReference type="Gene3D" id="2.130.10.130">
    <property type="entry name" value="Integrin alpha, N-terminal"/>
    <property type="match status" value="4"/>
</dbReference>
<dbReference type="SMART" id="SM00112">
    <property type="entry name" value="CA"/>
    <property type="match status" value="6"/>
</dbReference>
<protein>
    <recommendedName>
        <fullName evidence="7">Cadherin domain-containing protein</fullName>
    </recommendedName>
</protein>
<dbReference type="PRINTS" id="PR00313">
    <property type="entry name" value="CABNDNGRPT"/>
</dbReference>
<evidence type="ECO:0000256" key="1">
    <source>
        <dbReference type="ARBA" id="ARBA00022692"/>
    </source>
</evidence>
<dbReference type="InterPro" id="IPR001343">
    <property type="entry name" value="Hemolysn_Ca-bd"/>
</dbReference>
<evidence type="ECO:0000256" key="2">
    <source>
        <dbReference type="ARBA" id="ARBA00022729"/>
    </source>
</evidence>
<evidence type="ECO:0000313" key="9">
    <source>
        <dbReference type="Proteomes" id="UP001161391"/>
    </source>
</evidence>
<dbReference type="SMART" id="SM00736">
    <property type="entry name" value="CADG"/>
    <property type="match status" value="2"/>
</dbReference>
<keyword evidence="4" id="KW-1133">Transmembrane helix</keyword>
<reference evidence="8" key="1">
    <citation type="journal article" date="2014" name="Int. J. Syst. Evol. Microbiol.">
        <title>Complete genome of a new Firmicutes species belonging to the dominant human colonic microbiota ('Ruminococcus bicirculans') reveals two chromosomes and a selective capacity to utilize plant glucans.</title>
        <authorList>
            <consortium name="NISC Comparative Sequencing Program"/>
            <person name="Wegmann U."/>
            <person name="Louis P."/>
            <person name="Goesmann A."/>
            <person name="Henrissat B."/>
            <person name="Duncan S.H."/>
            <person name="Flint H.J."/>
        </authorList>
    </citation>
    <scope>NUCLEOTIDE SEQUENCE</scope>
    <source>
        <strain evidence="8">NBRC 108219</strain>
    </source>
</reference>
<feature type="region of interest" description="Disordered" evidence="6">
    <location>
        <begin position="46"/>
        <end position="75"/>
    </location>
</feature>
<dbReference type="Gene3D" id="2.150.10.10">
    <property type="entry name" value="Serralysin-like metalloprotease, C-terminal"/>
    <property type="match status" value="5"/>
</dbReference>
<accession>A0ABQ5VA80</accession>
<evidence type="ECO:0000256" key="4">
    <source>
        <dbReference type="ARBA" id="ARBA00022989"/>
    </source>
</evidence>
<feature type="compositionally biased region" description="Pro residues" evidence="6">
    <location>
        <begin position="49"/>
        <end position="63"/>
    </location>
</feature>
<dbReference type="PROSITE" id="PS51470">
    <property type="entry name" value="FG_GAP"/>
    <property type="match status" value="6"/>
</dbReference>
<feature type="domain" description="Cadherin" evidence="7">
    <location>
        <begin position="539"/>
        <end position="639"/>
    </location>
</feature>
<dbReference type="InterPro" id="IPR002126">
    <property type="entry name" value="Cadherin-like_dom"/>
</dbReference>
<keyword evidence="5" id="KW-0325">Glycoprotein</keyword>
<dbReference type="Gene3D" id="2.60.40.60">
    <property type="entry name" value="Cadherins"/>
    <property type="match status" value="6"/>
</dbReference>
<comment type="caution">
    <text evidence="8">The sequence shown here is derived from an EMBL/GenBank/DDBJ whole genome shotgun (WGS) entry which is preliminary data.</text>
</comment>
<dbReference type="InterPro" id="IPR015919">
    <property type="entry name" value="Cadherin-like_sf"/>
</dbReference>
<feature type="domain" description="Cadherin" evidence="7">
    <location>
        <begin position="941"/>
        <end position="1039"/>
    </location>
</feature>
<feature type="domain" description="Cadherin" evidence="7">
    <location>
        <begin position="762"/>
        <end position="841"/>
    </location>
</feature>
<dbReference type="EMBL" id="BSNK01000002">
    <property type="protein sequence ID" value="GLQ23912.1"/>
    <property type="molecule type" value="Genomic_DNA"/>
</dbReference>
<dbReference type="Proteomes" id="UP001161391">
    <property type="component" value="Unassembled WGS sequence"/>
</dbReference>
<dbReference type="Pfam" id="PF00353">
    <property type="entry name" value="HemolysinCabind"/>
    <property type="match status" value="9"/>
</dbReference>
<dbReference type="InterPro" id="IPR013517">
    <property type="entry name" value="FG-GAP"/>
</dbReference>
<evidence type="ECO:0000256" key="5">
    <source>
        <dbReference type="ARBA" id="ARBA00023180"/>
    </source>
</evidence>
<dbReference type="InterPro" id="IPR028994">
    <property type="entry name" value="Integrin_alpha_N"/>
</dbReference>
<keyword evidence="1" id="KW-0812">Transmembrane</keyword>
<dbReference type="SMART" id="SM00191">
    <property type="entry name" value="Int_alpha"/>
    <property type="match status" value="7"/>
</dbReference>
<keyword evidence="4" id="KW-0472">Membrane</keyword>
<keyword evidence="3" id="KW-0677">Repeat</keyword>
<evidence type="ECO:0000256" key="3">
    <source>
        <dbReference type="ARBA" id="ARBA00022737"/>
    </source>
</evidence>
<sequence>MIFDNSEFFDRSVLEKHQRVESVSPDLKLLDIEPLGNQLPLLSSATGLPTPPTITLPPQPTPPTGLAGTNLTQGADSSGFSEGADIIYGLGGNDGLVMRGGDDIVFGGDGDDIIYGQDGDDQLYGEGGIDRLFGGDGDDILDGGADADVLVGGAGNDTMTLGDGNDTAYGQDGDDIIYGGDGSDTIFGGAGNDQADGGAGVDVLIMGDGNDTVLAGAGDDVIYGEAGDDAIDGGSGNDTIFGGSGNNTLIGGAGIDVLITEDGNDAIYGGADNDVIYAFGGDDFVDGGDGSDTIFGGAGNDTLRGGAGDDVIADVSGNDTLDGGDGNDVVNGLAGNDRITGGNGDNIVLGGTGADVFYQAGTGIDRILDFQLGIDKIELSASVTDFNALIASAQDNVDANGNSQVIISNGEGGFFVLSNITAADLSVSDFIYRNEAPVFTSSATASVAENQNSAFTASATDAEGVTLTYSLSGADAALFNIDAATGVVTFKTAPDFEAPGDVDGNNAYDVIVTASDGINSTNQSVAITVTNVNDIAPVFTSAASAVLTEGQTAAFTAQATDVEGDTLTYALSGVDAALFNIDAATGAVTFKAAPDFEVPADDGGNNIYDVIVTASDGINTADQSVVISVVGGNDNAPVFSSGATASVAENQTSAYTASATDADGNQIYYSLSGADFALFNIDANGVVTFKVAPDFEAPGDADGDNVYDIVVTADDGAAQTNQTVAITVTDVEENVNAPIFTSGASASFAENGTGAAYTAITTDVDGEARTYSLSGTDAALFNIDVNSGVVTFKEAPDFETPGDTGGNNVYDIVVTANDGVNQTDQAVAITVTDLNDEAPAFTSGTTASVLENQTAAYTAITTDADGGARTYSLSGTDAALFNIDVNSGVVTFKTAPDFETPSDAGGNNVYDIVVTANDGANQTDQSVSISVINENDSAPTFLSGATVAVTENQTSAYTSSVTDADGNQISFSLSGVDATLFNIDVNSGVVTFKVAPDFEVPGDSGNDNVYDIVVTADDGVAQTNQAVAITVTNVVEPARVTDLTTLNAVQGFIIQGDGSLDFSGASVSSAGDVNGDGFDDLIVGATGGDDGGENAGEAYVVFGGAGGFGTTDGSGRQVIDLTNLTSSQGFVIQGDSTFDQAGSSVSSAGDVNGDGFDDLIVGAPTGDYLIAGASTGNGGGNRAGEAYVVFGGAGGFGTADGSGRQVIDLTGLTESQGFIIQGDSANDRTGFSVSSAGDVNGDGFDDLIVSAPFGGDGGDFAGEAYVVFGGAGGFGTADGSGREVIDLTSLTASQGFIIQGDLTFDRAGNSVSSAGDLNGDGFDDLIVGVREGSDGGFFAGEAYVVFGGAGGFGTADGSGRQVIDLTSLTVSQGFIIQGDVNLDNAGASVSSAGDVNGDGFDDLVVGAPGGDDGGENAGEAYVVFGGAGGFGAADGSGRQVIDLTSLTVLQGFIIQGDTIGDRTGFSVSSAGDVNGDGFDDLIIGARWGDDGGDFAGEAYVVFGGAGGFGTADGSGRQVIDLTGLTESQGFIIQGDSADDWAGHSVFSAGDVNSDGFDDLIVGAPYSDDGGLRAGISYVIFGGTTGTESTVVVTSAGTGAADNFTGNAGNDTFAGIATGDVVRGGAGNDRITVTNLDFADIRGGTGVDTLVLDGAGLNLDATGPGNASLGSIEVFDITGSGNNTLTLDALAVFDLTEERSGGRATLDVIGNAGDTVDLTGSNFTAGVQVVEGGITYNSFSDGNATVRVQDGVTVTLMPPPVAEKVDDDTVIAERPADALWFQDGPIHIASADLFQVMDRELVQDEAWDSLLETRADNLLDALGADFVVDGSLLSGDQQSWGDVFASLSVGRDGDLSQASSREDDMFNDLSLIQADQSLYDLNEFQSLSADYVSPWHQTDPTNMVDPMNSDFGDALDGPTFIVDDGAFI</sequence>
<dbReference type="SUPFAM" id="SSF69318">
    <property type="entry name" value="Integrin alpha N-terminal domain"/>
    <property type="match status" value="1"/>
</dbReference>
<dbReference type="SUPFAM" id="SSF49313">
    <property type="entry name" value="Cadherin-like"/>
    <property type="match status" value="6"/>
</dbReference>
<keyword evidence="2" id="KW-0732">Signal</keyword>
<dbReference type="PANTHER" id="PTHR24026:SF126">
    <property type="entry name" value="PROTOCADHERIN FAT 4"/>
    <property type="match status" value="1"/>
</dbReference>
<feature type="domain" description="Cadherin" evidence="7">
    <location>
        <begin position="439"/>
        <end position="539"/>
    </location>
</feature>
<name>A0ABQ5VA80_9PROT</name>
<dbReference type="CDD" id="cd11304">
    <property type="entry name" value="Cadherin_repeat"/>
    <property type="match status" value="6"/>
</dbReference>
<dbReference type="PROSITE" id="PS00330">
    <property type="entry name" value="HEMOLYSIN_CALCIUM"/>
    <property type="match status" value="3"/>
</dbReference>